<evidence type="ECO:0000313" key="2">
    <source>
        <dbReference type="Proteomes" id="UP001497680"/>
    </source>
</evidence>
<gene>
    <name evidence="1" type="ORF">F4821DRAFT_239683</name>
</gene>
<keyword evidence="2" id="KW-1185">Reference proteome</keyword>
<organism evidence="1 2">
    <name type="scientific">Hypoxylon rubiginosum</name>
    <dbReference type="NCBI Taxonomy" id="110542"/>
    <lineage>
        <taxon>Eukaryota</taxon>
        <taxon>Fungi</taxon>
        <taxon>Dikarya</taxon>
        <taxon>Ascomycota</taxon>
        <taxon>Pezizomycotina</taxon>
        <taxon>Sordariomycetes</taxon>
        <taxon>Xylariomycetidae</taxon>
        <taxon>Xylariales</taxon>
        <taxon>Hypoxylaceae</taxon>
        <taxon>Hypoxylon</taxon>
    </lineage>
</organism>
<reference evidence="1 2" key="1">
    <citation type="journal article" date="2022" name="New Phytol.">
        <title>Ecological generalism drives hyperdiversity of secondary metabolite gene clusters in xylarialean endophytes.</title>
        <authorList>
            <person name="Franco M.E.E."/>
            <person name="Wisecaver J.H."/>
            <person name="Arnold A.E."/>
            <person name="Ju Y.M."/>
            <person name="Slot J.C."/>
            <person name="Ahrendt S."/>
            <person name="Moore L.P."/>
            <person name="Eastman K.E."/>
            <person name="Scott K."/>
            <person name="Konkel Z."/>
            <person name="Mondo S.J."/>
            <person name="Kuo A."/>
            <person name="Hayes R.D."/>
            <person name="Haridas S."/>
            <person name="Andreopoulos B."/>
            <person name="Riley R."/>
            <person name="LaButti K."/>
            <person name="Pangilinan J."/>
            <person name="Lipzen A."/>
            <person name="Amirebrahimi M."/>
            <person name="Yan J."/>
            <person name="Adam C."/>
            <person name="Keymanesh K."/>
            <person name="Ng V."/>
            <person name="Louie K."/>
            <person name="Northen T."/>
            <person name="Drula E."/>
            <person name="Henrissat B."/>
            <person name="Hsieh H.M."/>
            <person name="Youens-Clark K."/>
            <person name="Lutzoni F."/>
            <person name="Miadlikowska J."/>
            <person name="Eastwood D.C."/>
            <person name="Hamelin R.C."/>
            <person name="Grigoriev I.V."/>
            <person name="U'Ren J.M."/>
        </authorList>
    </citation>
    <scope>NUCLEOTIDE SEQUENCE [LARGE SCALE GENOMIC DNA]</scope>
    <source>
        <strain evidence="1 2">ER1909</strain>
    </source>
</reference>
<accession>A0ACC0CZH0</accession>
<sequence length="507" mass="56751">MDARKQNYGDLIEQAGNSASGNANLFNIGCIVVNDDNPTKQMMEWFQALTCNNPMRHEDNSMYAAQEVQDLDAQSHMADTTLYDEIAQQSANRFRDECFPNLRAFNDDVSYSLSHYSKEMATVTESLSLHQQNELMSWIQCTRSQLLWVDGCLDQGRADWTTALALELIGSAHIASIRYGLSQLTVIYHFCSAPSVGGVRRTPEIVVQDLIFQLVASQPSHFTRESCKEYSLTKNRFQEASKAFDSLWDLFEECLVVAKVDTLLVVIDNLDSLCADARQSSNESDMETFQQLVTKLVNITREDKCESTIKRNGIRIKVICTTRLPDALLCLPKLDFEPPWRILRIATAPYREQPSVRSSRLPRIPIEAAPTNTKIKVDEVLQKGGEAEIQATGTATIPARRIAGINTLGDDEDLDSEFLNNSDYCGDLEDSDEEGEESKRSKKQSVFAGPIGSQRMSMWSGMDDSEDSDEFFTYSYPAKDSLGMELGGEGDSDDSIDGKLRDSDEDD</sequence>
<dbReference type="Proteomes" id="UP001497680">
    <property type="component" value="Unassembled WGS sequence"/>
</dbReference>
<name>A0ACC0CZH0_9PEZI</name>
<comment type="caution">
    <text evidence="1">The sequence shown here is derived from an EMBL/GenBank/DDBJ whole genome shotgun (WGS) entry which is preliminary data.</text>
</comment>
<evidence type="ECO:0000313" key="1">
    <source>
        <dbReference type="EMBL" id="KAI6085826.1"/>
    </source>
</evidence>
<proteinExistence type="predicted"/>
<protein>
    <submittedName>
        <fullName evidence="1">Uncharacterized protein</fullName>
    </submittedName>
</protein>
<dbReference type="EMBL" id="MU394321">
    <property type="protein sequence ID" value="KAI6085826.1"/>
    <property type="molecule type" value="Genomic_DNA"/>
</dbReference>